<dbReference type="OrthoDB" id="1680238at2"/>
<feature type="transmembrane region" description="Helical" evidence="1">
    <location>
        <begin position="159"/>
        <end position="182"/>
    </location>
</feature>
<keyword evidence="3" id="KW-1185">Reference proteome</keyword>
<dbReference type="HOGENOM" id="CLU_083298_0_0_9"/>
<feature type="transmembrane region" description="Helical" evidence="1">
    <location>
        <begin position="6"/>
        <end position="23"/>
    </location>
</feature>
<accession>I4D4H8</accession>
<sequence length="283" mass="33264">MPNITWYCIPALIGLSATVYTIFTKRKVYKLSTFIVFYLFSTGVTWIGEFVVLGLFNSYAYRTGIFPSPWAQNLLGHLILNSTFYPGTAILVGAYSLGLGWISLITILYLFFEYLFLKLGIYVHHWWKYYMTGIIILVYQFFSKIWFKKMDKMQHGWLKYITFYLVGFVLLHYPAPILLLWGKQYYNVHWVSDLYLSSTLFIFSYQLVESLIYVFFVCVLNNWYWKIVPYLVALIGQSVLLSIKVLVVCDGWSFLYTVLVYYLSITAFIVIEKNFLPEESPTE</sequence>
<protein>
    <submittedName>
        <fullName evidence="2">Uncharacterized protein</fullName>
    </submittedName>
</protein>
<keyword evidence="1" id="KW-0812">Transmembrane</keyword>
<feature type="transmembrane region" description="Helical" evidence="1">
    <location>
        <begin position="99"/>
        <end position="117"/>
    </location>
</feature>
<keyword evidence="1" id="KW-1133">Transmembrane helix</keyword>
<dbReference type="KEGG" id="dai:Desaci_1713"/>
<evidence type="ECO:0000313" key="3">
    <source>
        <dbReference type="Proteomes" id="UP000002892"/>
    </source>
</evidence>
<feature type="transmembrane region" description="Helical" evidence="1">
    <location>
        <begin position="35"/>
        <end position="54"/>
    </location>
</feature>
<name>I4D4H8_DESAJ</name>
<dbReference type="Proteomes" id="UP000002892">
    <property type="component" value="Chromosome"/>
</dbReference>
<evidence type="ECO:0000256" key="1">
    <source>
        <dbReference type="SAM" id="Phobius"/>
    </source>
</evidence>
<gene>
    <name evidence="2" type="ordered locus">Desaci_1713</name>
</gene>
<proteinExistence type="predicted"/>
<evidence type="ECO:0000313" key="2">
    <source>
        <dbReference type="EMBL" id="AFM40702.1"/>
    </source>
</evidence>
<feature type="transmembrane region" description="Helical" evidence="1">
    <location>
        <begin position="129"/>
        <end position="147"/>
    </location>
</feature>
<organism evidence="2 3">
    <name type="scientific">Desulfosporosinus acidiphilus (strain DSM 22704 / JCM 16185 / SJ4)</name>
    <dbReference type="NCBI Taxonomy" id="646529"/>
    <lineage>
        <taxon>Bacteria</taxon>
        <taxon>Bacillati</taxon>
        <taxon>Bacillota</taxon>
        <taxon>Clostridia</taxon>
        <taxon>Eubacteriales</taxon>
        <taxon>Desulfitobacteriaceae</taxon>
        <taxon>Desulfosporosinus</taxon>
    </lineage>
</organism>
<feature type="transmembrane region" description="Helical" evidence="1">
    <location>
        <begin position="227"/>
        <end position="247"/>
    </location>
</feature>
<dbReference type="eggNOG" id="ENOG50326F1">
    <property type="taxonomic scope" value="Bacteria"/>
</dbReference>
<dbReference type="AlphaFoldDB" id="I4D4H8"/>
<reference evidence="2 3" key="1">
    <citation type="journal article" date="2012" name="J. Bacteriol.">
        <title>Complete genome sequences of Desulfosporosinus orientis DSM765T, Desulfosporosinus youngiae DSM17734T, Desulfosporosinus meridiei DSM13257T, and Desulfosporosinus acidiphilus DSM22704T.</title>
        <authorList>
            <person name="Pester M."/>
            <person name="Brambilla E."/>
            <person name="Alazard D."/>
            <person name="Rattei T."/>
            <person name="Weinmaier T."/>
            <person name="Han J."/>
            <person name="Lucas S."/>
            <person name="Lapidus A."/>
            <person name="Cheng J.F."/>
            <person name="Goodwin L."/>
            <person name="Pitluck S."/>
            <person name="Peters L."/>
            <person name="Ovchinnikova G."/>
            <person name="Teshima H."/>
            <person name="Detter J.C."/>
            <person name="Han C.S."/>
            <person name="Tapia R."/>
            <person name="Land M.L."/>
            <person name="Hauser L."/>
            <person name="Kyrpides N.C."/>
            <person name="Ivanova N.N."/>
            <person name="Pagani I."/>
            <person name="Huntmann M."/>
            <person name="Wei C.L."/>
            <person name="Davenport K.W."/>
            <person name="Daligault H."/>
            <person name="Chain P.S."/>
            <person name="Chen A."/>
            <person name="Mavromatis K."/>
            <person name="Markowitz V."/>
            <person name="Szeto E."/>
            <person name="Mikhailova N."/>
            <person name="Pati A."/>
            <person name="Wagner M."/>
            <person name="Woyke T."/>
            <person name="Ollivier B."/>
            <person name="Klenk H.P."/>
            <person name="Spring S."/>
            <person name="Loy A."/>
        </authorList>
    </citation>
    <scope>NUCLEOTIDE SEQUENCE [LARGE SCALE GENOMIC DNA]</scope>
    <source>
        <strain evidence="3">DSM 22704 / JCM 16185 / SJ4</strain>
    </source>
</reference>
<dbReference type="EMBL" id="CP003639">
    <property type="protein sequence ID" value="AFM40702.1"/>
    <property type="molecule type" value="Genomic_DNA"/>
</dbReference>
<feature type="transmembrane region" description="Helical" evidence="1">
    <location>
        <begin position="194"/>
        <end position="220"/>
    </location>
</feature>
<keyword evidence="1" id="KW-0472">Membrane</keyword>
<feature type="transmembrane region" description="Helical" evidence="1">
    <location>
        <begin position="253"/>
        <end position="271"/>
    </location>
</feature>
<dbReference type="RefSeq" id="WP_014826708.1">
    <property type="nucleotide sequence ID" value="NC_018068.1"/>
</dbReference>